<dbReference type="Proteomes" id="UP000805704">
    <property type="component" value="Chromosome 22"/>
</dbReference>
<organism evidence="1 2">
    <name type="scientific">Nibea albiflora</name>
    <name type="common">Yellow drum</name>
    <name type="synonym">Corvina albiflora</name>
    <dbReference type="NCBI Taxonomy" id="240163"/>
    <lineage>
        <taxon>Eukaryota</taxon>
        <taxon>Metazoa</taxon>
        <taxon>Chordata</taxon>
        <taxon>Craniata</taxon>
        <taxon>Vertebrata</taxon>
        <taxon>Euteleostomi</taxon>
        <taxon>Actinopterygii</taxon>
        <taxon>Neopterygii</taxon>
        <taxon>Teleostei</taxon>
        <taxon>Neoteleostei</taxon>
        <taxon>Acanthomorphata</taxon>
        <taxon>Eupercaria</taxon>
        <taxon>Sciaenidae</taxon>
        <taxon>Nibea</taxon>
    </lineage>
</organism>
<sequence>MDPQAKDRPSPATTGGGFSGRLASLGADGGDSESGAGSEEAAVGCCSDTFSSLPDMEQETLEEKLRGLAFRKQTSYRNRVGFLSGSFGKDTLLTLLDKKTERERKTVGHLMTKTTSSDGPGKSRAPIDSSDRGKSGPTVPSGAGF</sequence>
<evidence type="ECO:0000313" key="1">
    <source>
        <dbReference type="EMBL" id="KAG8005515.1"/>
    </source>
</evidence>
<proteinExistence type="predicted"/>
<comment type="caution">
    <text evidence="1">The sequence shown here is derived from an EMBL/GenBank/DDBJ whole genome shotgun (WGS) entry which is preliminary data.</text>
</comment>
<evidence type="ECO:0000313" key="2">
    <source>
        <dbReference type="Proteomes" id="UP000805704"/>
    </source>
</evidence>
<protein>
    <submittedName>
        <fullName evidence="1">Uncharacterized protein</fullName>
    </submittedName>
</protein>
<name>A0ACB7ETW4_NIBAL</name>
<reference evidence="1" key="1">
    <citation type="submission" date="2020-04" db="EMBL/GenBank/DDBJ databases">
        <title>A chromosome-scale assembly and high-density genetic map of the yellow drum (Nibea albiflora) genome.</title>
        <authorList>
            <person name="Xu D."/>
            <person name="Zhang W."/>
            <person name="Chen R."/>
            <person name="Tan P."/>
            <person name="Wang L."/>
            <person name="Song H."/>
            <person name="Tian L."/>
            <person name="Zhu Q."/>
            <person name="Wang B."/>
        </authorList>
    </citation>
    <scope>NUCLEOTIDE SEQUENCE</scope>
    <source>
        <strain evidence="1">ZJHYS-2018</strain>
    </source>
</reference>
<dbReference type="EMBL" id="CM024810">
    <property type="protein sequence ID" value="KAG8005515.1"/>
    <property type="molecule type" value="Genomic_DNA"/>
</dbReference>
<accession>A0ACB7ETW4</accession>
<keyword evidence="2" id="KW-1185">Reference proteome</keyword>
<gene>
    <name evidence="1" type="ORF">GBF38_001369</name>
</gene>